<organism evidence="2 3">
    <name type="scientific">Burkholderia pyrrocinia</name>
    <name type="common">Pseudomonas pyrrocinia</name>
    <dbReference type="NCBI Taxonomy" id="60550"/>
    <lineage>
        <taxon>Bacteria</taxon>
        <taxon>Pseudomonadati</taxon>
        <taxon>Pseudomonadota</taxon>
        <taxon>Betaproteobacteria</taxon>
        <taxon>Burkholderiales</taxon>
        <taxon>Burkholderiaceae</taxon>
        <taxon>Burkholderia</taxon>
        <taxon>Burkholderia cepacia complex</taxon>
    </lineage>
</organism>
<protein>
    <submittedName>
        <fullName evidence="2">Putative chitinase</fullName>
    </submittedName>
</protein>
<dbReference type="PANTHER" id="PTHR34408:SF1">
    <property type="entry name" value="GLYCOSYL HYDROLASE FAMILY 19 DOMAIN-CONTAINING PROTEIN HI_1415"/>
    <property type="match status" value="1"/>
</dbReference>
<evidence type="ECO:0000256" key="1">
    <source>
        <dbReference type="SAM" id="MobiDB-lite"/>
    </source>
</evidence>
<comment type="caution">
    <text evidence="2">The sequence shown here is derived from an EMBL/GenBank/DDBJ whole genome shotgun (WGS) entry which is preliminary data.</text>
</comment>
<dbReference type="SUPFAM" id="SSF53955">
    <property type="entry name" value="Lysozyme-like"/>
    <property type="match status" value="1"/>
</dbReference>
<feature type="region of interest" description="Disordered" evidence="1">
    <location>
        <begin position="199"/>
        <end position="223"/>
    </location>
</feature>
<evidence type="ECO:0000313" key="2">
    <source>
        <dbReference type="EMBL" id="PXX22411.1"/>
    </source>
</evidence>
<gene>
    <name evidence="2" type="ORF">NA66_104036</name>
</gene>
<dbReference type="EMBL" id="QJJY01000040">
    <property type="protein sequence ID" value="PXX22411.1"/>
    <property type="molecule type" value="Genomic_DNA"/>
</dbReference>
<dbReference type="InterPro" id="IPR052354">
    <property type="entry name" value="Cell_Wall_Dynamics_Protein"/>
</dbReference>
<dbReference type="AlphaFoldDB" id="A0A318IC53"/>
<name>A0A318IC53_BURPY</name>
<accession>A0A318IC53</accession>
<proteinExistence type="predicted"/>
<dbReference type="Gene3D" id="1.10.530.10">
    <property type="match status" value="1"/>
</dbReference>
<dbReference type="Proteomes" id="UP000247755">
    <property type="component" value="Unassembled WGS sequence"/>
</dbReference>
<evidence type="ECO:0000313" key="3">
    <source>
        <dbReference type="Proteomes" id="UP000247755"/>
    </source>
</evidence>
<dbReference type="PANTHER" id="PTHR34408">
    <property type="entry name" value="FAMILY PROTEIN, PUTATIVE-RELATED"/>
    <property type="match status" value="1"/>
</dbReference>
<reference evidence="2 3" key="1">
    <citation type="submission" date="2018-05" db="EMBL/GenBank/DDBJ databases">
        <title>Comparative genomics of bacterial root endophytes of switchgrass collected from native prairies over two seasons.</title>
        <authorList>
            <person name="Tang Y."/>
        </authorList>
    </citation>
    <scope>NUCLEOTIDE SEQUENCE [LARGE SCALE GENOMIC DNA]</scope>
    <source>
        <strain evidence="2 3">NFIX32</strain>
    </source>
</reference>
<dbReference type="InterPro" id="IPR023346">
    <property type="entry name" value="Lysozyme-like_dom_sf"/>
</dbReference>
<sequence length="887" mass="98427">MYGLFTIKTLWISRIVTNKPALNKASPTLGAAIAGLKQLPFAFPFLRKGQSKSETSSRFTDEHEIYRLLAEREPTGTYLVSRKGMWHGGIHVTEAGAGQALDLEAGLRCIADGVLIAFRANKTYPVSEVATADGGSPYEAPYSTAFALVRHTMEFPRDTKLTFYSLYMHLMSWEDYANFPKREKPSYWPRQWLVTQYAQDKQASGRSGQAPHPAQQGLRIRKTPGGSPIAILPQGANVGIGKIETKNGKPWGQLTDLRGTSLYPQKAGEYVEPSNAIGKWVFLGQENGGPVAEETVEDSLFDRVVVTTGQGVPGDASGIPVKAGDLIGHLGRYDSLNQCTSGTRLAHIEVFCDDSIQSFLEQGRAWVNQHGPNKEDWAALGLPSEPTILRIAPGTVLYQRTQDKTKFVPGVDPQSRKTDAVQVYSLAELARDPNRRVAEPRPNPDPGFPVNWWHVDGVNAQGQPIDGWVCDFNHAGGRVTREFAQKWIDFECLADTHDSAHTIFATTQKWVDYASGANVADLASRVNLSPLMQKVYGALFTKGDGKQAADELCALSQTERGGYPWLMQAASRLIVKHESEWANPSKWKQLIAELEKQTGSKPQHEKEQERIEKLAWWSEVKAGVPGFPEPEVFHVNPVSLIANFASMFQFTLSMLQHIFPNASENTLQEVVDELNVHITLYKLDNVSRREHFFAQVKQETGSALLLHDESLNYAAEALTTGTFSYFSKHPEEAREYGRTKDHPANEEAIANRVYAGRDGNGEPGSGDGYRYRGRGMIQLTHRGGYQRFTKWHKENADAWPKEAAVDFEADPESVGQVKYAVRSACFFWVAHSLYSLADQGDAQDVVDSISKVINPGLFKGKPNKMKAESIGGRRENFAEIRKWGGLA</sequence>